<reference evidence="1 2" key="1">
    <citation type="submission" date="2018-06" db="EMBL/GenBank/DDBJ databases">
        <authorList>
            <consortium name="Pathogen Informatics"/>
            <person name="Doyle S."/>
        </authorList>
    </citation>
    <scope>NUCLEOTIDE SEQUENCE [LARGE SCALE GENOMIC DNA]</scope>
    <source>
        <strain evidence="1 2">NCTC11388</strain>
    </source>
</reference>
<accession>A0A380CVF5</accession>
<evidence type="ECO:0000313" key="1">
    <source>
        <dbReference type="EMBL" id="SUJ28798.1"/>
    </source>
</evidence>
<proteinExistence type="predicted"/>
<name>A0A380CVF5_SPHSI</name>
<gene>
    <name evidence="1" type="ORF">NCTC11388_04447</name>
</gene>
<sequence>MEIEALFIFSVFAEPIFSAKIGGRESKNSESSLVSLPTERFVLYPLGDFSIKGR</sequence>
<dbReference type="Proteomes" id="UP000254893">
    <property type="component" value="Unassembled WGS sequence"/>
</dbReference>
<evidence type="ECO:0000313" key="2">
    <source>
        <dbReference type="Proteomes" id="UP000254893"/>
    </source>
</evidence>
<dbReference type="EMBL" id="UGYW01000002">
    <property type="protein sequence ID" value="SUJ28798.1"/>
    <property type="molecule type" value="Genomic_DNA"/>
</dbReference>
<protein>
    <submittedName>
        <fullName evidence="1">Uncharacterized protein</fullName>
    </submittedName>
</protein>
<organism evidence="1 2">
    <name type="scientific">Sphingobacterium spiritivorum</name>
    <name type="common">Flavobacterium spiritivorum</name>
    <dbReference type="NCBI Taxonomy" id="258"/>
    <lineage>
        <taxon>Bacteria</taxon>
        <taxon>Pseudomonadati</taxon>
        <taxon>Bacteroidota</taxon>
        <taxon>Sphingobacteriia</taxon>
        <taxon>Sphingobacteriales</taxon>
        <taxon>Sphingobacteriaceae</taxon>
        <taxon>Sphingobacterium</taxon>
    </lineage>
</organism>
<dbReference type="AlphaFoldDB" id="A0A380CVF5"/>